<feature type="non-terminal residue" evidence="1">
    <location>
        <position position="95"/>
    </location>
</feature>
<organism evidence="1 2">
    <name type="scientific">Didymodactylos carnosus</name>
    <dbReference type="NCBI Taxonomy" id="1234261"/>
    <lineage>
        <taxon>Eukaryota</taxon>
        <taxon>Metazoa</taxon>
        <taxon>Spiralia</taxon>
        <taxon>Gnathifera</taxon>
        <taxon>Rotifera</taxon>
        <taxon>Eurotatoria</taxon>
        <taxon>Bdelloidea</taxon>
        <taxon>Philodinida</taxon>
        <taxon>Philodinidae</taxon>
        <taxon>Didymodactylos</taxon>
    </lineage>
</organism>
<reference evidence="1" key="1">
    <citation type="submission" date="2021-02" db="EMBL/GenBank/DDBJ databases">
        <authorList>
            <person name="Nowell W R."/>
        </authorList>
    </citation>
    <scope>NUCLEOTIDE SEQUENCE</scope>
</reference>
<evidence type="ECO:0000313" key="1">
    <source>
        <dbReference type="EMBL" id="CAF4571369.1"/>
    </source>
</evidence>
<dbReference type="AlphaFoldDB" id="A0A8S2YLL4"/>
<gene>
    <name evidence="1" type="ORF">TMI583_LOCUS50180</name>
</gene>
<sequence length="95" mass="10737">AKMLRTVEELLSIEENGSEMNIENTFSRIQRDISDLKIIINSIKINPFMINNNTSFMRLSTGIIVPDDVVKEILNAGALGAEQSLEFITKRLIEK</sequence>
<protein>
    <submittedName>
        <fullName evidence="1">Uncharacterized protein</fullName>
    </submittedName>
</protein>
<feature type="non-terminal residue" evidence="1">
    <location>
        <position position="1"/>
    </location>
</feature>
<accession>A0A8S2YLL4</accession>
<comment type="caution">
    <text evidence="1">The sequence shown here is derived from an EMBL/GenBank/DDBJ whole genome shotgun (WGS) entry which is preliminary data.</text>
</comment>
<name>A0A8S2YLL4_9BILA</name>
<dbReference type="Proteomes" id="UP000682733">
    <property type="component" value="Unassembled WGS sequence"/>
</dbReference>
<dbReference type="EMBL" id="CAJOBA010117466">
    <property type="protein sequence ID" value="CAF4571369.1"/>
    <property type="molecule type" value="Genomic_DNA"/>
</dbReference>
<proteinExistence type="predicted"/>
<evidence type="ECO:0000313" key="2">
    <source>
        <dbReference type="Proteomes" id="UP000682733"/>
    </source>
</evidence>